<dbReference type="PRINTS" id="PR00111">
    <property type="entry name" value="ABHYDROLASE"/>
</dbReference>
<proteinExistence type="predicted"/>
<sequence length="311" mass="35398">MKKLTKLFAITALLFASVASFAQVSYKSIKVDGLNIAYREAGDPASPKLVLLHGFPAGSHQYRDLIISLSDKFHVISPDYPGFGLSDIPDPATYNYTFEGISQIVEHFLKLKGFDHYGLFAQDYGGPVGFRIVGRNPKALDWLIIQNTNAYEVGFTAAWDGFRGALWKNRSAETEKPLAAFLTHDAIKSIYLFGAKNPELISPDNWESDYAFMQRPNAVRVNLNLFYDYRTNVELYPVWQEFLRKNQPKTIIFWGQKDIFFTPAGGEAFLKDLPKAEMHRLDAGHFAVEDNLDYISKEIHRFYTEKVAEKM</sequence>
<protein>
    <submittedName>
        <fullName evidence="1">Haloalkane dehalogenase</fullName>
        <ecNumber evidence="1">3.8.1.5</ecNumber>
    </submittedName>
</protein>
<dbReference type="PANTHER" id="PTHR42977:SF3">
    <property type="entry name" value="AB HYDROLASE-1 DOMAIN-CONTAINING PROTEIN"/>
    <property type="match status" value="1"/>
</dbReference>
<gene>
    <name evidence="1" type="primary">dhaAF</name>
    <name evidence="1" type="ORF">MgSA37_00057</name>
</gene>
<keyword evidence="2" id="KW-1185">Reference proteome</keyword>
<dbReference type="InterPro" id="IPR000073">
    <property type="entry name" value="AB_hydrolase_1"/>
</dbReference>
<dbReference type="InterPro" id="IPR051340">
    <property type="entry name" value="Haloalkane_dehalogenase"/>
</dbReference>
<dbReference type="GO" id="GO:0018786">
    <property type="term" value="F:haloalkane dehalogenase activity"/>
    <property type="evidence" value="ECO:0007669"/>
    <property type="project" value="UniProtKB-EC"/>
</dbReference>
<dbReference type="Gene3D" id="3.40.50.1820">
    <property type="entry name" value="alpha/beta hydrolase"/>
    <property type="match status" value="1"/>
</dbReference>
<dbReference type="SUPFAM" id="SSF53474">
    <property type="entry name" value="alpha/beta-Hydrolases"/>
    <property type="match status" value="1"/>
</dbReference>
<dbReference type="Pfam" id="PF00561">
    <property type="entry name" value="Abhydrolase_1"/>
    <property type="match status" value="1"/>
</dbReference>
<dbReference type="AlphaFoldDB" id="A0A120MXP8"/>
<dbReference type="RefSeq" id="WP_096349289.1">
    <property type="nucleotide sequence ID" value="NZ_AP017313.1"/>
</dbReference>
<dbReference type="KEGG" id="mgot:MgSA37_00057"/>
<dbReference type="EC" id="3.8.1.5" evidence="1"/>
<dbReference type="PANTHER" id="PTHR42977">
    <property type="entry name" value="HYDROLASE-RELATED"/>
    <property type="match status" value="1"/>
</dbReference>
<evidence type="ECO:0000313" key="2">
    <source>
        <dbReference type="Proteomes" id="UP000218263"/>
    </source>
</evidence>
<evidence type="ECO:0000313" key="1">
    <source>
        <dbReference type="EMBL" id="BAU51908.1"/>
    </source>
</evidence>
<dbReference type="InterPro" id="IPR029058">
    <property type="entry name" value="AB_hydrolase_fold"/>
</dbReference>
<organism evidence="1 2">
    <name type="scientific">Mucilaginibacter gotjawali</name>
    <dbReference type="NCBI Taxonomy" id="1550579"/>
    <lineage>
        <taxon>Bacteria</taxon>
        <taxon>Pseudomonadati</taxon>
        <taxon>Bacteroidota</taxon>
        <taxon>Sphingobacteriia</taxon>
        <taxon>Sphingobacteriales</taxon>
        <taxon>Sphingobacteriaceae</taxon>
        <taxon>Mucilaginibacter</taxon>
    </lineage>
</organism>
<dbReference type="Proteomes" id="UP000218263">
    <property type="component" value="Chromosome"/>
</dbReference>
<accession>A0A120MXP8</accession>
<reference evidence="1 2" key="1">
    <citation type="submission" date="2015-12" db="EMBL/GenBank/DDBJ databases">
        <title>Genome sequence of Mucilaginibacter gotjawali.</title>
        <authorList>
            <person name="Lee J.S."/>
            <person name="Lee K.C."/>
            <person name="Kim K.K."/>
            <person name="Lee B.W."/>
        </authorList>
    </citation>
    <scope>NUCLEOTIDE SEQUENCE [LARGE SCALE GENOMIC DNA]</scope>
    <source>
        <strain evidence="1 2">SA3-7</strain>
    </source>
</reference>
<dbReference type="OrthoDB" id="9799612at2"/>
<keyword evidence="1" id="KW-0378">Hydrolase</keyword>
<dbReference type="EMBL" id="AP017313">
    <property type="protein sequence ID" value="BAU51908.1"/>
    <property type="molecule type" value="Genomic_DNA"/>
</dbReference>
<dbReference type="GO" id="GO:0004301">
    <property type="term" value="F:epoxide hydrolase activity"/>
    <property type="evidence" value="ECO:0007669"/>
    <property type="project" value="TreeGrafter"/>
</dbReference>
<name>A0A120MXP8_9SPHI</name>